<evidence type="ECO:0000259" key="3">
    <source>
        <dbReference type="PROSITE" id="PS51186"/>
    </source>
</evidence>
<dbReference type="InterPro" id="IPR021770">
    <property type="entry name" value="DUF3335"/>
</dbReference>
<dbReference type="PANTHER" id="PTHR43420:SF12">
    <property type="entry name" value="N-ACETYLTRANSFERASE DOMAIN-CONTAINING PROTEIN"/>
    <property type="match status" value="1"/>
</dbReference>
<accession>A0A7W2TU88</accession>
<name>A0A7W2TU88_9GAMM</name>
<reference evidence="4 5" key="1">
    <citation type="submission" date="2020-07" db="EMBL/GenBank/DDBJ databases">
        <title>Halieaceae bacterium, F7430, whole genome shotgun sequencing project.</title>
        <authorList>
            <person name="Jiang S."/>
            <person name="Liu Z.W."/>
            <person name="Du Z.J."/>
        </authorList>
    </citation>
    <scope>NUCLEOTIDE SEQUENCE [LARGE SCALE GENOMIC DNA]</scope>
    <source>
        <strain evidence="4 5">F7430</strain>
    </source>
</reference>
<keyword evidence="5" id="KW-1185">Reference proteome</keyword>
<dbReference type="AlphaFoldDB" id="A0A7W2TU88"/>
<keyword evidence="1 4" id="KW-0808">Transferase</keyword>
<dbReference type="CDD" id="cd04301">
    <property type="entry name" value="NAT_SF"/>
    <property type="match status" value="1"/>
</dbReference>
<feature type="domain" description="N-acetyltransferase" evidence="3">
    <location>
        <begin position="2"/>
        <end position="148"/>
    </location>
</feature>
<proteinExistence type="predicted"/>
<keyword evidence="2" id="KW-0012">Acyltransferase</keyword>
<dbReference type="EMBL" id="JACFXU010000013">
    <property type="protein sequence ID" value="MBA6412051.1"/>
    <property type="molecule type" value="Genomic_DNA"/>
</dbReference>
<evidence type="ECO:0000256" key="1">
    <source>
        <dbReference type="ARBA" id="ARBA00022679"/>
    </source>
</evidence>
<comment type="caution">
    <text evidence="4">The sequence shown here is derived from an EMBL/GenBank/DDBJ whole genome shotgun (WGS) entry which is preliminary data.</text>
</comment>
<dbReference type="Pfam" id="PF11814">
    <property type="entry name" value="DUF3335"/>
    <property type="match status" value="1"/>
</dbReference>
<protein>
    <submittedName>
        <fullName evidence="4">GNAT family N-acetyltransferase/peptidase C39 family protein</fullName>
    </submittedName>
</protein>
<evidence type="ECO:0000313" key="4">
    <source>
        <dbReference type="EMBL" id="MBA6412051.1"/>
    </source>
</evidence>
<dbReference type="RefSeq" id="WP_182168879.1">
    <property type="nucleotide sequence ID" value="NZ_JACFXU010000013.1"/>
</dbReference>
<dbReference type="InterPro" id="IPR000182">
    <property type="entry name" value="GNAT_dom"/>
</dbReference>
<dbReference type="GO" id="GO:0016747">
    <property type="term" value="F:acyltransferase activity, transferring groups other than amino-acyl groups"/>
    <property type="evidence" value="ECO:0007669"/>
    <property type="project" value="InterPro"/>
</dbReference>
<dbReference type="PANTHER" id="PTHR43420">
    <property type="entry name" value="ACETYLTRANSFERASE"/>
    <property type="match status" value="1"/>
</dbReference>
<dbReference type="Proteomes" id="UP000539350">
    <property type="component" value="Unassembled WGS sequence"/>
</dbReference>
<dbReference type="Pfam" id="PF00583">
    <property type="entry name" value="Acetyltransf_1"/>
    <property type="match status" value="1"/>
</dbReference>
<dbReference type="InterPro" id="IPR016181">
    <property type="entry name" value="Acyl_CoA_acyltransferase"/>
</dbReference>
<evidence type="ECO:0000313" key="5">
    <source>
        <dbReference type="Proteomes" id="UP000539350"/>
    </source>
</evidence>
<organism evidence="4 5">
    <name type="scientific">Sediminihaliea albiluteola</name>
    <dbReference type="NCBI Taxonomy" id="2758564"/>
    <lineage>
        <taxon>Bacteria</taxon>
        <taxon>Pseudomonadati</taxon>
        <taxon>Pseudomonadota</taxon>
        <taxon>Gammaproteobacteria</taxon>
        <taxon>Cellvibrionales</taxon>
        <taxon>Halieaceae</taxon>
        <taxon>Sediminihaliea</taxon>
    </lineage>
</organism>
<dbReference type="InterPro" id="IPR050680">
    <property type="entry name" value="YpeA/RimI_acetyltransf"/>
</dbReference>
<dbReference type="Gene3D" id="3.90.70.10">
    <property type="entry name" value="Cysteine proteinases"/>
    <property type="match status" value="1"/>
</dbReference>
<dbReference type="PROSITE" id="PS51186">
    <property type="entry name" value="GNAT"/>
    <property type="match status" value="1"/>
</dbReference>
<sequence length="377" mass="41957">MIEIRPAQSKDLSALLELESSCFATDRISRRSFRRWLSHPDCVFTVALIEQQVSAYALVTLRRGTHLARLYSLAVAPSARGQGLAEKLIKASEDGARDAGSIYLRLEVASTNYAAITLYKKLGYKQFGLYEDYYEDHGPALRMEKCIHPYTPSGDSRTLPWLAQTTAFTCGPSALMMAMAGLPGDYQPSPEDEIQLWREATTVFMTSGHGGCHPLGLALAAQRRGFYAQAWINNPGPLFLDGVRDENKKRVMRIAHESFVSQCEAAALPVHYEDMDQQQVIDHFQSGANVLILISTYRMDSMKAPHWVVMSGYDDRCLYVHDPDRGDTSTASMQDEDARSALDCQHLPIARDNFNAMSRFGSSRLRSVVVISSAAKS</sequence>
<dbReference type="SUPFAM" id="SSF55729">
    <property type="entry name" value="Acyl-CoA N-acyltransferases (Nat)"/>
    <property type="match status" value="1"/>
</dbReference>
<dbReference type="Gene3D" id="3.40.630.30">
    <property type="match status" value="1"/>
</dbReference>
<evidence type="ECO:0000256" key="2">
    <source>
        <dbReference type="ARBA" id="ARBA00023315"/>
    </source>
</evidence>
<gene>
    <name evidence="4" type="ORF">H2508_02870</name>
</gene>